<evidence type="ECO:0000256" key="1">
    <source>
        <dbReference type="SAM" id="MobiDB-lite"/>
    </source>
</evidence>
<feature type="region of interest" description="Disordered" evidence="1">
    <location>
        <begin position="1"/>
        <end position="116"/>
    </location>
</feature>
<accession>A0A8S1VDG0</accession>
<feature type="compositionally biased region" description="Basic and acidic residues" evidence="1">
    <location>
        <begin position="43"/>
        <end position="64"/>
    </location>
</feature>
<sequence>MKQQAIGMNKSANLSRQSSFTSQTSNSDKRNKTNSYVSISPRFDPEKGLQFENSVKEVKIKDAETDPQQYNQNKQNSGKFKKQSSFTLKTSKDDQMKKSQFSKNQRADSLGPQKLQ</sequence>
<protein>
    <submittedName>
        <fullName evidence="2">Uncharacterized protein</fullName>
    </submittedName>
</protein>
<feature type="compositionally biased region" description="Polar residues" evidence="1">
    <location>
        <begin position="66"/>
        <end position="89"/>
    </location>
</feature>
<organism evidence="2 3">
    <name type="scientific">Paramecium octaurelia</name>
    <dbReference type="NCBI Taxonomy" id="43137"/>
    <lineage>
        <taxon>Eukaryota</taxon>
        <taxon>Sar</taxon>
        <taxon>Alveolata</taxon>
        <taxon>Ciliophora</taxon>
        <taxon>Intramacronucleata</taxon>
        <taxon>Oligohymenophorea</taxon>
        <taxon>Peniculida</taxon>
        <taxon>Parameciidae</taxon>
        <taxon>Paramecium</taxon>
    </lineage>
</organism>
<comment type="caution">
    <text evidence="2">The sequence shown here is derived from an EMBL/GenBank/DDBJ whole genome shotgun (WGS) entry which is preliminary data.</text>
</comment>
<gene>
    <name evidence="2" type="ORF">POCTA_138.1.T0610075</name>
</gene>
<dbReference type="OMA" id="IGMNRST"/>
<dbReference type="Proteomes" id="UP000683925">
    <property type="component" value="Unassembled WGS sequence"/>
</dbReference>
<keyword evidence="3" id="KW-1185">Reference proteome</keyword>
<proteinExistence type="predicted"/>
<name>A0A8S1VDG0_PAROT</name>
<dbReference type="OrthoDB" id="309755at2759"/>
<dbReference type="EMBL" id="CAJJDP010000060">
    <property type="protein sequence ID" value="CAD8172966.1"/>
    <property type="molecule type" value="Genomic_DNA"/>
</dbReference>
<feature type="compositionally biased region" description="Polar residues" evidence="1">
    <location>
        <begin position="10"/>
        <end position="26"/>
    </location>
</feature>
<evidence type="ECO:0000313" key="2">
    <source>
        <dbReference type="EMBL" id="CAD8172966.1"/>
    </source>
</evidence>
<dbReference type="AlphaFoldDB" id="A0A8S1VDG0"/>
<evidence type="ECO:0000313" key="3">
    <source>
        <dbReference type="Proteomes" id="UP000683925"/>
    </source>
</evidence>
<reference evidence="2" key="1">
    <citation type="submission" date="2021-01" db="EMBL/GenBank/DDBJ databases">
        <authorList>
            <consortium name="Genoscope - CEA"/>
            <person name="William W."/>
        </authorList>
    </citation>
    <scope>NUCLEOTIDE SEQUENCE</scope>
</reference>